<evidence type="ECO:0000313" key="1">
    <source>
        <dbReference type="EMBL" id="JAD28151.1"/>
    </source>
</evidence>
<protein>
    <submittedName>
        <fullName evidence="1">Uncharacterized protein</fullName>
    </submittedName>
</protein>
<dbReference type="EMBL" id="GBRH01269744">
    <property type="protein sequence ID" value="JAD28151.1"/>
    <property type="molecule type" value="Transcribed_RNA"/>
</dbReference>
<dbReference type="AlphaFoldDB" id="A0A0A8YPH4"/>
<sequence>MGLPSRNCCATHLQCQLLPKLAFKCKMALCRRFSIVELGRWCLWRTTE</sequence>
<reference evidence="1" key="2">
    <citation type="journal article" date="2015" name="Data Brief">
        <title>Shoot transcriptome of the giant reed, Arundo donax.</title>
        <authorList>
            <person name="Barrero R.A."/>
            <person name="Guerrero F.D."/>
            <person name="Moolhuijzen P."/>
            <person name="Goolsby J.A."/>
            <person name="Tidwell J."/>
            <person name="Bellgard S.E."/>
            <person name="Bellgard M.I."/>
        </authorList>
    </citation>
    <scope>NUCLEOTIDE SEQUENCE</scope>
    <source>
        <tissue evidence="1">Shoot tissue taken approximately 20 cm above the soil surface</tissue>
    </source>
</reference>
<organism evidence="1">
    <name type="scientific">Arundo donax</name>
    <name type="common">Giant reed</name>
    <name type="synonym">Donax arundinaceus</name>
    <dbReference type="NCBI Taxonomy" id="35708"/>
    <lineage>
        <taxon>Eukaryota</taxon>
        <taxon>Viridiplantae</taxon>
        <taxon>Streptophyta</taxon>
        <taxon>Embryophyta</taxon>
        <taxon>Tracheophyta</taxon>
        <taxon>Spermatophyta</taxon>
        <taxon>Magnoliopsida</taxon>
        <taxon>Liliopsida</taxon>
        <taxon>Poales</taxon>
        <taxon>Poaceae</taxon>
        <taxon>PACMAD clade</taxon>
        <taxon>Arundinoideae</taxon>
        <taxon>Arundineae</taxon>
        <taxon>Arundo</taxon>
    </lineage>
</organism>
<proteinExistence type="predicted"/>
<accession>A0A0A8YPH4</accession>
<name>A0A0A8YPH4_ARUDO</name>
<reference evidence="1" key="1">
    <citation type="submission" date="2014-09" db="EMBL/GenBank/DDBJ databases">
        <authorList>
            <person name="Magalhaes I.L.F."/>
            <person name="Oliveira U."/>
            <person name="Santos F.R."/>
            <person name="Vidigal T.H.D.A."/>
            <person name="Brescovit A.D."/>
            <person name="Santos A.J."/>
        </authorList>
    </citation>
    <scope>NUCLEOTIDE SEQUENCE</scope>
    <source>
        <tissue evidence="1">Shoot tissue taken approximately 20 cm above the soil surface</tissue>
    </source>
</reference>